<keyword evidence="9" id="KW-1185">Reference proteome</keyword>
<dbReference type="Proteomes" id="UP001583177">
    <property type="component" value="Unassembled WGS sequence"/>
</dbReference>
<dbReference type="Pfam" id="PF00170">
    <property type="entry name" value="bZIP_1"/>
    <property type="match status" value="1"/>
</dbReference>
<reference evidence="8 9" key="1">
    <citation type="journal article" date="2024" name="IMA Fungus">
        <title>IMA Genome - F19 : A genome assembly and annotation guide to empower mycologists, including annotated draft genome sequences of Ceratocystis pirilliformis, Diaporthe australafricana, Fusarium ophioides, Paecilomyces lecythidis, and Sporothrix stenoceras.</title>
        <authorList>
            <person name="Aylward J."/>
            <person name="Wilson A.M."/>
            <person name="Visagie C.M."/>
            <person name="Spraker J."/>
            <person name="Barnes I."/>
            <person name="Buitendag C."/>
            <person name="Ceriani C."/>
            <person name="Del Mar Angel L."/>
            <person name="du Plessis D."/>
            <person name="Fuchs T."/>
            <person name="Gasser K."/>
            <person name="Kramer D."/>
            <person name="Li W."/>
            <person name="Munsamy K."/>
            <person name="Piso A."/>
            <person name="Price J.L."/>
            <person name="Sonnekus B."/>
            <person name="Thomas C."/>
            <person name="van der Nest A."/>
            <person name="van Dijk A."/>
            <person name="van Heerden A."/>
            <person name="van Vuuren N."/>
            <person name="Yilmaz N."/>
            <person name="Duong T.A."/>
            <person name="van der Merwe N.A."/>
            <person name="Wingfield M.J."/>
            <person name="Wingfield B.D."/>
        </authorList>
    </citation>
    <scope>NUCLEOTIDE SEQUENCE [LARGE SCALE GENOMIC DNA]</scope>
    <source>
        <strain evidence="8 9">CMW 18300</strain>
    </source>
</reference>
<comment type="caution">
    <text evidence="8">The sequence shown here is derived from an EMBL/GenBank/DDBJ whole genome shotgun (WGS) entry which is preliminary data.</text>
</comment>
<dbReference type="InterPro" id="IPR004827">
    <property type="entry name" value="bZIP"/>
</dbReference>
<evidence type="ECO:0000256" key="4">
    <source>
        <dbReference type="ARBA" id="ARBA00023242"/>
    </source>
</evidence>
<evidence type="ECO:0000256" key="3">
    <source>
        <dbReference type="ARBA" id="ARBA00023163"/>
    </source>
</evidence>
<dbReference type="SUPFAM" id="SSF57959">
    <property type="entry name" value="Leucine zipper domain"/>
    <property type="match status" value="1"/>
</dbReference>
<feature type="region of interest" description="Disordered" evidence="6">
    <location>
        <begin position="85"/>
        <end position="170"/>
    </location>
</feature>
<feature type="domain" description="BZIP" evidence="7">
    <location>
        <begin position="167"/>
        <end position="230"/>
    </location>
</feature>
<evidence type="ECO:0000313" key="9">
    <source>
        <dbReference type="Proteomes" id="UP001583177"/>
    </source>
</evidence>
<dbReference type="InterPro" id="IPR046347">
    <property type="entry name" value="bZIP_sf"/>
</dbReference>
<dbReference type="PROSITE" id="PS50217">
    <property type="entry name" value="BZIP"/>
    <property type="match status" value="1"/>
</dbReference>
<proteinExistence type="predicted"/>
<accession>A0ABR3Y0Q4</accession>
<evidence type="ECO:0000256" key="1">
    <source>
        <dbReference type="ARBA" id="ARBA00004123"/>
    </source>
</evidence>
<keyword evidence="3" id="KW-0804">Transcription</keyword>
<gene>
    <name evidence="8" type="primary">CST6</name>
    <name evidence="8" type="ORF">Daus18300_000925</name>
</gene>
<feature type="compositionally biased region" description="Polar residues" evidence="6">
    <location>
        <begin position="107"/>
        <end position="131"/>
    </location>
</feature>
<organism evidence="8 9">
    <name type="scientific">Diaporthe australafricana</name>
    <dbReference type="NCBI Taxonomy" id="127596"/>
    <lineage>
        <taxon>Eukaryota</taxon>
        <taxon>Fungi</taxon>
        <taxon>Dikarya</taxon>
        <taxon>Ascomycota</taxon>
        <taxon>Pezizomycotina</taxon>
        <taxon>Sordariomycetes</taxon>
        <taxon>Sordariomycetidae</taxon>
        <taxon>Diaporthales</taxon>
        <taxon>Diaporthaceae</taxon>
        <taxon>Diaporthe</taxon>
    </lineage>
</organism>
<evidence type="ECO:0000256" key="6">
    <source>
        <dbReference type="SAM" id="MobiDB-lite"/>
    </source>
</evidence>
<feature type="compositionally biased region" description="Polar residues" evidence="6">
    <location>
        <begin position="272"/>
        <end position="283"/>
    </location>
</feature>
<dbReference type="InterPro" id="IPR051027">
    <property type="entry name" value="bZIP_transcription_factors"/>
</dbReference>
<dbReference type="EMBL" id="JAWRVE010000005">
    <property type="protein sequence ID" value="KAL1881871.1"/>
    <property type="molecule type" value="Genomic_DNA"/>
</dbReference>
<protein>
    <submittedName>
        <fullName evidence="8">Transcription factor</fullName>
    </submittedName>
</protein>
<dbReference type="CDD" id="cd14687">
    <property type="entry name" value="bZIP_ATF2"/>
    <property type="match status" value="1"/>
</dbReference>
<keyword evidence="5" id="KW-0175">Coiled coil</keyword>
<feature type="compositionally biased region" description="Polar residues" evidence="6">
    <location>
        <begin position="292"/>
        <end position="307"/>
    </location>
</feature>
<feature type="compositionally biased region" description="Basic and acidic residues" evidence="6">
    <location>
        <begin position="138"/>
        <end position="155"/>
    </location>
</feature>
<dbReference type="PANTHER" id="PTHR19304">
    <property type="entry name" value="CYCLIC-AMP RESPONSE ELEMENT BINDING PROTEIN"/>
    <property type="match status" value="1"/>
</dbReference>
<feature type="compositionally biased region" description="Polar residues" evidence="6">
    <location>
        <begin position="36"/>
        <end position="59"/>
    </location>
</feature>
<evidence type="ECO:0000313" key="8">
    <source>
        <dbReference type="EMBL" id="KAL1881871.1"/>
    </source>
</evidence>
<keyword evidence="2" id="KW-0805">Transcription regulation</keyword>
<evidence type="ECO:0000259" key="7">
    <source>
        <dbReference type="PROSITE" id="PS50217"/>
    </source>
</evidence>
<evidence type="ECO:0000256" key="2">
    <source>
        <dbReference type="ARBA" id="ARBA00023015"/>
    </source>
</evidence>
<feature type="coiled-coil region" evidence="5">
    <location>
        <begin position="192"/>
        <end position="226"/>
    </location>
</feature>
<feature type="compositionally biased region" description="Acidic residues" evidence="6">
    <location>
        <begin position="156"/>
        <end position="166"/>
    </location>
</feature>
<dbReference type="Gene3D" id="1.20.5.170">
    <property type="match status" value="1"/>
</dbReference>
<feature type="region of interest" description="Disordered" evidence="6">
    <location>
        <begin position="261"/>
        <end position="322"/>
    </location>
</feature>
<dbReference type="PROSITE" id="PS00036">
    <property type="entry name" value="BZIP_BASIC"/>
    <property type="match status" value="1"/>
</dbReference>
<sequence length="340" mass="37684">MEHPSHYTSDLLDLNGLDQYPGNLEDEVIVAPTGSLPASQPPYSSMNASMIPSPRSSLGRSPVMSFQDISYSEQVCDPSLLANKGAVSTRSKVPEPLTPASFGPRGSISTKSSTNSIPSIQETHNMTSARNTAPEGSEPPRKKARQKETKLVKQESEDEEEEEDESTDKRKKFLEKNRIAASKCREKKKKWVHELEYNKSHLERHNMELRLEHRSLLNELNQTKSMLMSHADCNDPNITEWLNNQARRIVQTNGASMFSMANPLSAYPPPGQQRNSSNVSGSSMADLGPSSRRASTSYSHGHSSIDTTPPIDPALPMSSVSPRVKEESLINLDHMGWTNE</sequence>
<name>A0ABR3Y0Q4_9PEZI</name>
<comment type="subcellular location">
    <subcellularLocation>
        <location evidence="1">Nucleus</location>
    </subcellularLocation>
</comment>
<evidence type="ECO:0000256" key="5">
    <source>
        <dbReference type="SAM" id="Coils"/>
    </source>
</evidence>
<feature type="region of interest" description="Disordered" evidence="6">
    <location>
        <begin position="33"/>
        <end position="60"/>
    </location>
</feature>
<dbReference type="SMART" id="SM00338">
    <property type="entry name" value="BRLZ"/>
    <property type="match status" value="1"/>
</dbReference>
<keyword evidence="4" id="KW-0539">Nucleus</keyword>